<proteinExistence type="predicted"/>
<dbReference type="STRING" id="4846.A0A367J4S9"/>
<dbReference type="SMART" id="SM00233">
    <property type="entry name" value="PH"/>
    <property type="match status" value="1"/>
</dbReference>
<dbReference type="Gene3D" id="2.30.29.30">
    <property type="entry name" value="Pleckstrin-homology domain (PH domain)/Phosphotyrosine-binding domain (PTB)"/>
    <property type="match status" value="1"/>
</dbReference>
<dbReference type="OrthoDB" id="43122at2759"/>
<feature type="region of interest" description="Disordered" evidence="1">
    <location>
        <begin position="77"/>
        <end position="111"/>
    </location>
</feature>
<name>A0A367J4S9_RHIST</name>
<feature type="region of interest" description="Disordered" evidence="1">
    <location>
        <begin position="507"/>
        <end position="572"/>
    </location>
</feature>
<dbReference type="PANTHER" id="PTHR38700">
    <property type="entry name" value="YALI0E22418P"/>
    <property type="match status" value="1"/>
</dbReference>
<feature type="compositionally biased region" description="Basic and acidic residues" evidence="1">
    <location>
        <begin position="395"/>
        <end position="407"/>
    </location>
</feature>
<dbReference type="EMBL" id="PJQM01004302">
    <property type="protein sequence ID" value="RCH84947.1"/>
    <property type="molecule type" value="Genomic_DNA"/>
</dbReference>
<keyword evidence="4" id="KW-1185">Reference proteome</keyword>
<dbReference type="SUPFAM" id="SSF54236">
    <property type="entry name" value="Ubiquitin-like"/>
    <property type="match status" value="1"/>
</dbReference>
<gene>
    <name evidence="3" type="ORF">CU098_004296</name>
</gene>
<feature type="region of interest" description="Disordered" evidence="1">
    <location>
        <begin position="383"/>
        <end position="450"/>
    </location>
</feature>
<evidence type="ECO:0000313" key="3">
    <source>
        <dbReference type="EMBL" id="RCH84947.1"/>
    </source>
</evidence>
<dbReference type="SUPFAM" id="SSF50729">
    <property type="entry name" value="PH domain-like"/>
    <property type="match status" value="1"/>
</dbReference>
<feature type="compositionally biased region" description="Basic and acidic residues" evidence="1">
    <location>
        <begin position="415"/>
        <end position="426"/>
    </location>
</feature>
<dbReference type="AlphaFoldDB" id="A0A367J4S9"/>
<evidence type="ECO:0000256" key="1">
    <source>
        <dbReference type="SAM" id="MobiDB-lite"/>
    </source>
</evidence>
<dbReference type="Proteomes" id="UP000253551">
    <property type="component" value="Unassembled WGS sequence"/>
</dbReference>
<dbReference type="PROSITE" id="PS50003">
    <property type="entry name" value="PH_DOMAIN"/>
    <property type="match status" value="1"/>
</dbReference>
<dbReference type="InterPro" id="IPR001849">
    <property type="entry name" value="PH_domain"/>
</dbReference>
<evidence type="ECO:0000259" key="2">
    <source>
        <dbReference type="PROSITE" id="PS50003"/>
    </source>
</evidence>
<dbReference type="Pfam" id="PF00169">
    <property type="entry name" value="PH"/>
    <property type="match status" value="1"/>
</dbReference>
<dbReference type="PANTHER" id="PTHR38700:SF1">
    <property type="entry name" value="PH DOMAIN-CONTAINING PROTEIN"/>
    <property type="match status" value="1"/>
</dbReference>
<dbReference type="Pfam" id="PF21989">
    <property type="entry name" value="RA_2"/>
    <property type="match status" value="1"/>
</dbReference>
<feature type="compositionally biased region" description="Polar residues" evidence="1">
    <location>
        <begin position="562"/>
        <end position="572"/>
    </location>
</feature>
<feature type="compositionally biased region" description="Basic residues" evidence="1">
    <location>
        <begin position="533"/>
        <end position="549"/>
    </location>
</feature>
<feature type="domain" description="PH" evidence="2">
    <location>
        <begin position="251"/>
        <end position="359"/>
    </location>
</feature>
<dbReference type="Gene3D" id="3.10.20.90">
    <property type="entry name" value="Phosphatidylinositol 3-kinase Catalytic Subunit, Chain A, domain 1"/>
    <property type="match status" value="1"/>
</dbReference>
<accession>A0A367J4S9</accession>
<organism evidence="3 4">
    <name type="scientific">Rhizopus stolonifer</name>
    <name type="common">Rhizopus nigricans</name>
    <dbReference type="NCBI Taxonomy" id="4846"/>
    <lineage>
        <taxon>Eukaryota</taxon>
        <taxon>Fungi</taxon>
        <taxon>Fungi incertae sedis</taxon>
        <taxon>Mucoromycota</taxon>
        <taxon>Mucoromycotina</taxon>
        <taxon>Mucoromycetes</taxon>
        <taxon>Mucorales</taxon>
        <taxon>Mucorineae</taxon>
        <taxon>Rhizopodaceae</taxon>
        <taxon>Rhizopus</taxon>
    </lineage>
</organism>
<comment type="caution">
    <text evidence="3">The sequence shown here is derived from an EMBL/GenBank/DDBJ whole genome shotgun (WGS) entry which is preliminary data.</text>
</comment>
<dbReference type="InterPro" id="IPR011993">
    <property type="entry name" value="PH-like_dom_sf"/>
</dbReference>
<evidence type="ECO:0000313" key="4">
    <source>
        <dbReference type="Proteomes" id="UP000253551"/>
    </source>
</evidence>
<dbReference type="InterPro" id="IPR029071">
    <property type="entry name" value="Ubiquitin-like_domsf"/>
</dbReference>
<feature type="compositionally biased region" description="Polar residues" evidence="1">
    <location>
        <begin position="430"/>
        <end position="445"/>
    </location>
</feature>
<reference evidence="3 4" key="1">
    <citation type="journal article" date="2018" name="G3 (Bethesda)">
        <title>Phylogenetic and Phylogenomic Definition of Rhizopus Species.</title>
        <authorList>
            <person name="Gryganskyi A.P."/>
            <person name="Golan J."/>
            <person name="Dolatabadi S."/>
            <person name="Mondo S."/>
            <person name="Robb S."/>
            <person name="Idnurm A."/>
            <person name="Muszewska A."/>
            <person name="Steczkiewicz K."/>
            <person name="Masonjones S."/>
            <person name="Liao H.L."/>
            <person name="Gajdeczka M.T."/>
            <person name="Anike F."/>
            <person name="Vuek A."/>
            <person name="Anishchenko I.M."/>
            <person name="Voigt K."/>
            <person name="de Hoog G.S."/>
            <person name="Smith M.E."/>
            <person name="Heitman J."/>
            <person name="Vilgalys R."/>
            <person name="Stajich J.E."/>
        </authorList>
    </citation>
    <scope>NUCLEOTIDE SEQUENCE [LARGE SCALE GENOMIC DNA]</scope>
    <source>
        <strain evidence="3 4">LSU 92-RS-03</strain>
    </source>
</reference>
<sequence>MTHNLNHMLRNLEKQVNNFALTMNDSTNQVSLDKRYHSNNSDNVPLQHYKSRAIPSRHDNSIAICDDDVCIGTILQRSATARRPQPEKPPTLSHSRSLRTNHTKEPVSQEDQELTLVMQRAWAVLDANHDKNQVEPEEPAHMVSTARIHTVPLKTLTTRIYIDDAKNHKVVQLTNLLTTAMVVQYLKKKGLLDTSEDWTLFEIDNKRPLREWEVVIDVLSVWEPDASNALLVKKYSYHYSLISECILQQKTPSMHGWLSIEYKKNKWQRRYCFIKDGAIHHAKDNNKSTSSSILCYLATYDVYTLLQSPKASPTPYVIAIRAQDRPSIFENENDFMRFLAAENQEEMKDWVLSIRSAKSIVQYQQYPNRVANPLAHISLENAVDEKSTVRRHKSTKETTKPTEEPKHVSSLSRSESSRRGGDEKRPLGRNATTRGLSRNNSNENNDGPLIDCFDVPTFSKGSLLAKEEQQEQILYRQQESQEQEETNTSKTLIQVEDRVTFAKGSLLDQKEPSRMTRSKSVREASSATETGEHRRHASLRRKTTARRHHDVPLPNNAAIASIPTTGLNSPKPTSKTALLQLDDTPESFHTKELHGRHVKPLISFDANEKFSRKL</sequence>
<protein>
    <recommendedName>
        <fullName evidence="2">PH domain-containing protein</fullName>
    </recommendedName>
</protein>